<protein>
    <submittedName>
        <fullName evidence="1">Proteophosphoglycan PPG1</fullName>
    </submittedName>
</protein>
<dbReference type="SUPFAM" id="SSF143575">
    <property type="entry name" value="GAS2 domain-like"/>
    <property type="match status" value="1"/>
</dbReference>
<accession>A0A086K680</accession>
<reference evidence="1 2" key="1">
    <citation type="submission" date="2014-07" db="EMBL/GenBank/DDBJ databases">
        <authorList>
            <person name="Sibley D."/>
            <person name="Venepally P."/>
            <person name="Karamycheva S."/>
            <person name="Hadjithomas M."/>
            <person name="Khan A."/>
            <person name="Brunk B."/>
            <person name="Roos D."/>
            <person name="Caler E."/>
            <person name="Lorenzi H."/>
        </authorList>
    </citation>
    <scope>NUCLEOTIDE SEQUENCE [LARGE SCALE GENOMIC DNA]</scope>
    <source>
        <strain evidence="1 2">FOU</strain>
    </source>
</reference>
<sequence>LDPIERCVREWMRQSLPPGVSLPFVRISEGLYLHEGETVKVRLVNGILMAHTPEGWISLRAFLQKSSFLSRLRGVSPASGHGKVCLRFSLSLLLCVTNKLETHSSQSSTAESKKGVPTRSGILWMSICSSDYAKQAAVARSIGFKFLSPPDSQRLRVTRP</sequence>
<dbReference type="EMBL" id="AEYH02002370">
    <property type="protein sequence ID" value="KFG39898.1"/>
    <property type="molecule type" value="Genomic_DNA"/>
</dbReference>
<dbReference type="VEuPathDB" id="ToxoDB:TGFOU_297520C"/>
<name>A0A086K680_TOXGO</name>
<evidence type="ECO:0000313" key="1">
    <source>
        <dbReference type="EMBL" id="KFG39898.1"/>
    </source>
</evidence>
<organism evidence="1 2">
    <name type="scientific">Toxoplasma gondii FOU</name>
    <dbReference type="NCBI Taxonomy" id="943167"/>
    <lineage>
        <taxon>Eukaryota</taxon>
        <taxon>Sar</taxon>
        <taxon>Alveolata</taxon>
        <taxon>Apicomplexa</taxon>
        <taxon>Conoidasida</taxon>
        <taxon>Coccidia</taxon>
        <taxon>Eucoccidiorida</taxon>
        <taxon>Eimeriorina</taxon>
        <taxon>Sarcocystidae</taxon>
        <taxon>Toxoplasma</taxon>
    </lineage>
</organism>
<dbReference type="Proteomes" id="UP000028838">
    <property type="component" value="Unassembled WGS sequence"/>
</dbReference>
<gene>
    <name evidence="1" type="ORF">TGFOU_297520C</name>
</gene>
<dbReference type="InterPro" id="IPR036534">
    <property type="entry name" value="GAR_dom_sf"/>
</dbReference>
<comment type="caution">
    <text evidence="1">The sequence shown here is derived from an EMBL/GenBank/DDBJ whole genome shotgun (WGS) entry which is preliminary data.</text>
</comment>
<dbReference type="GO" id="GO:0008017">
    <property type="term" value="F:microtubule binding"/>
    <property type="evidence" value="ECO:0007669"/>
    <property type="project" value="InterPro"/>
</dbReference>
<proteinExistence type="predicted"/>
<dbReference type="AlphaFoldDB" id="A0A086K680"/>
<evidence type="ECO:0000313" key="2">
    <source>
        <dbReference type="Proteomes" id="UP000028838"/>
    </source>
</evidence>
<feature type="non-terminal residue" evidence="1">
    <location>
        <position position="1"/>
    </location>
</feature>